<dbReference type="InterPro" id="IPR038578">
    <property type="entry name" value="GT29-like_sf"/>
</dbReference>
<evidence type="ECO:0000256" key="7">
    <source>
        <dbReference type="ARBA" id="ARBA00022968"/>
    </source>
</evidence>
<evidence type="ECO:0000256" key="4">
    <source>
        <dbReference type="ARBA" id="ARBA00022676"/>
    </source>
</evidence>
<comment type="similarity">
    <text evidence="3">Belongs to the glycosyltransferase 29 family.</text>
</comment>
<evidence type="ECO:0000256" key="1">
    <source>
        <dbReference type="ARBA" id="ARBA00004323"/>
    </source>
</evidence>
<dbReference type="PANTHER" id="PTHR45941:SF6">
    <property type="entry name" value="ALPHA-N-ACETYLGALACTOSAMINIDE ALPHA-2,6-SIALYLTRANSFERASE 2-LIKE"/>
    <property type="match status" value="1"/>
</dbReference>
<evidence type="ECO:0000256" key="2">
    <source>
        <dbReference type="ARBA" id="ARBA00004922"/>
    </source>
</evidence>
<comment type="catalytic activity">
    <reaction evidence="13">
        <text>a beta-D-galactosyl-(1-&gt;3)-N-acetyl-alpha-D-galactosaminyl derivative + CMP-N-acetyl-beta-neuraminate = a beta-D-galactosyl-(1-&gt;3)-[N-acetyl-alpha-neuraminyl-(2-&gt;6)]-N-acetyl-alpha-D-galactosaminyl derivative + CMP + H(+)</text>
        <dbReference type="Rhea" id="RHEA:11136"/>
        <dbReference type="ChEBI" id="CHEBI:15378"/>
        <dbReference type="ChEBI" id="CHEBI:57812"/>
        <dbReference type="ChEBI" id="CHEBI:60377"/>
        <dbReference type="ChEBI" id="CHEBI:133470"/>
        <dbReference type="ChEBI" id="CHEBI:140764"/>
        <dbReference type="EC" id="2.4.3.3"/>
    </reaction>
    <physiologicalReaction direction="left-to-right" evidence="13">
        <dbReference type="Rhea" id="RHEA:11137"/>
    </physiologicalReaction>
</comment>
<dbReference type="RefSeq" id="XP_006821305.1">
    <property type="nucleotide sequence ID" value="XM_006821242.1"/>
</dbReference>
<keyword evidence="5" id="KW-0808">Transferase</keyword>
<keyword evidence="7" id="KW-0735">Signal-anchor</keyword>
<evidence type="ECO:0000256" key="16">
    <source>
        <dbReference type="ARBA" id="ARBA00052285"/>
    </source>
</evidence>
<evidence type="ECO:0000256" key="9">
    <source>
        <dbReference type="ARBA" id="ARBA00023034"/>
    </source>
</evidence>
<dbReference type="Proteomes" id="UP000694865">
    <property type="component" value="Unplaced"/>
</dbReference>
<evidence type="ECO:0000256" key="11">
    <source>
        <dbReference type="ARBA" id="ARBA00023157"/>
    </source>
</evidence>
<evidence type="ECO:0000256" key="3">
    <source>
        <dbReference type="ARBA" id="ARBA00006003"/>
    </source>
</evidence>
<keyword evidence="8" id="KW-1133">Transmembrane helix</keyword>
<dbReference type="InterPro" id="IPR001675">
    <property type="entry name" value="Glyco_trans_29"/>
</dbReference>
<keyword evidence="10" id="KW-0472">Membrane</keyword>
<keyword evidence="17" id="KW-1185">Reference proteome</keyword>
<keyword evidence="9" id="KW-0333">Golgi apparatus</keyword>
<accession>A0ABM0MMR4</accession>
<dbReference type="PANTHER" id="PTHR45941">
    <property type="entry name" value="ALPHA-N-ACETYLGALACTOSAMINIDE ALPHA-2,6-SIALYLTRANSFERASE 2-LIKE-RELATED"/>
    <property type="match status" value="1"/>
</dbReference>
<comment type="subcellular location">
    <subcellularLocation>
        <location evidence="1">Golgi apparatus membrane</location>
        <topology evidence="1">Single-pass type II membrane protein</topology>
    </subcellularLocation>
</comment>
<gene>
    <name evidence="18" type="primary">LOC100366981</name>
</gene>
<keyword evidence="6" id="KW-0812">Transmembrane</keyword>
<keyword evidence="4" id="KW-0328">Glycosyltransferase</keyword>
<comment type="catalytic activity">
    <reaction evidence="16">
        <text>a 3-O-[N-acetyl-alpha-D-galactosaminyl]-L-threonyl-[protein] + CMP-N-acetyl-beta-neuraminate = a 3-O-[N-acetyl-alpha-neuraminosyl-(2-&gt;6)-N-acetyl-alpha-D-galactosaminyl]-L-threonyl-[protein] + CMP + H(+)</text>
        <dbReference type="Rhea" id="RHEA:81643"/>
        <dbReference type="Rhea" id="RHEA-COMP:11689"/>
        <dbReference type="Rhea" id="RHEA-COMP:19720"/>
        <dbReference type="ChEBI" id="CHEBI:15378"/>
        <dbReference type="ChEBI" id="CHEBI:57812"/>
        <dbReference type="ChEBI" id="CHEBI:60377"/>
        <dbReference type="ChEBI" id="CHEBI:87075"/>
        <dbReference type="ChEBI" id="CHEBI:231970"/>
    </reaction>
    <physiologicalReaction direction="left-to-right" evidence="16">
        <dbReference type="Rhea" id="RHEA:81644"/>
    </physiologicalReaction>
</comment>
<dbReference type="Gene3D" id="3.90.1480.20">
    <property type="entry name" value="Glycosyl transferase family 29"/>
    <property type="match status" value="1"/>
</dbReference>
<dbReference type="Pfam" id="PF00777">
    <property type="entry name" value="Glyco_transf_29"/>
    <property type="match status" value="1"/>
</dbReference>
<evidence type="ECO:0000256" key="8">
    <source>
        <dbReference type="ARBA" id="ARBA00022989"/>
    </source>
</evidence>
<evidence type="ECO:0000256" key="5">
    <source>
        <dbReference type="ARBA" id="ARBA00022679"/>
    </source>
</evidence>
<dbReference type="GeneID" id="100366981"/>
<proteinExistence type="inferred from homology"/>
<protein>
    <recommendedName>
        <fullName evidence="14">alpha-N-acetylgalactosaminide alpha-2,6-sialyltransferase</fullName>
        <ecNumber evidence="14">2.4.3.3</ecNumber>
    </recommendedName>
</protein>
<name>A0ABM0MMR4_SACKO</name>
<comment type="catalytic activity">
    <reaction evidence="15">
        <text>a 3-O-[N-acetyl-alpha-neuraminyl-(2-&gt;3)-beta-D-galactosyl-(1-&gt;3)-N-acetyl-alpha-D-galactosaminyl]-L-threonyl-[protein] + CMP-N-acetyl-beta-neuraminate = a 3-O-{alpha-Neu5Ac-(2-&gt;3)-beta-D-Gal-(1-&gt;3)-[alpha-Neu5Ac-(2-&gt;6)]-alpha-D-GalNAc}-L-threonyl-[protein] + CMP + H(+)</text>
        <dbReference type="Rhea" id="RHEA:81659"/>
        <dbReference type="Rhea" id="RHEA-COMP:14417"/>
        <dbReference type="Rhea" id="RHEA-COMP:16763"/>
        <dbReference type="ChEBI" id="CHEBI:15378"/>
        <dbReference type="ChEBI" id="CHEBI:57812"/>
        <dbReference type="ChEBI" id="CHEBI:60377"/>
        <dbReference type="ChEBI" id="CHEBI:139598"/>
        <dbReference type="ChEBI" id="CHEBI:156398"/>
    </reaction>
    <physiologicalReaction direction="left-to-right" evidence="15">
        <dbReference type="Rhea" id="RHEA:81660"/>
    </physiologicalReaction>
</comment>
<keyword evidence="12" id="KW-0325">Glycoprotein</keyword>
<keyword evidence="11" id="KW-1015">Disulfide bond</keyword>
<evidence type="ECO:0000256" key="12">
    <source>
        <dbReference type="ARBA" id="ARBA00023180"/>
    </source>
</evidence>
<evidence type="ECO:0000256" key="13">
    <source>
        <dbReference type="ARBA" id="ARBA00036348"/>
    </source>
</evidence>
<evidence type="ECO:0000256" key="15">
    <source>
        <dbReference type="ARBA" id="ARBA00050664"/>
    </source>
</evidence>
<evidence type="ECO:0000313" key="17">
    <source>
        <dbReference type="Proteomes" id="UP000694865"/>
    </source>
</evidence>
<dbReference type="EC" id="2.4.3.3" evidence="14"/>
<organism evidence="17 18">
    <name type="scientific">Saccoglossus kowalevskii</name>
    <name type="common">Acorn worm</name>
    <dbReference type="NCBI Taxonomy" id="10224"/>
    <lineage>
        <taxon>Eukaryota</taxon>
        <taxon>Metazoa</taxon>
        <taxon>Hemichordata</taxon>
        <taxon>Enteropneusta</taxon>
        <taxon>Harrimaniidae</taxon>
        <taxon>Saccoglossus</taxon>
    </lineage>
</organism>
<evidence type="ECO:0000256" key="14">
    <source>
        <dbReference type="ARBA" id="ARBA00039109"/>
    </source>
</evidence>
<evidence type="ECO:0000256" key="6">
    <source>
        <dbReference type="ARBA" id="ARBA00022692"/>
    </source>
</evidence>
<evidence type="ECO:0000256" key="10">
    <source>
        <dbReference type="ARBA" id="ARBA00023136"/>
    </source>
</evidence>
<comment type="pathway">
    <text evidence="2">Protein modification; protein glycosylation.</text>
</comment>
<evidence type="ECO:0000313" key="18">
    <source>
        <dbReference type="RefSeq" id="XP_006821305.1"/>
    </source>
</evidence>
<reference evidence="18" key="1">
    <citation type="submission" date="2025-08" db="UniProtKB">
        <authorList>
            <consortium name="RefSeq"/>
        </authorList>
    </citation>
    <scope>IDENTIFICATION</scope>
    <source>
        <tissue evidence="18">Testes</tissue>
    </source>
</reference>
<sequence length="246" mass="28316">MPFGYKYHENITEKELYDVYKEFPVEDSIFTFPGKTRPPCITCAVVGTGGVLNGSNMGREIDSHDMVFRVNNAVRKGYEKDVGVKLTHYVFFDRSLARTSKDNLPTDEGTIYVFMPCRKADLSYLLSIIGKGTSSRKQKMSVKSESLRILHPDFVRYIHKIWEIPNLSSTTGGMMLMTALHGGCDHVTIYGMGYTYDYSMHYYDKDYVKYDKVTGSHDYQREIALMHQLHKDGVVTWYKRDIAQFS</sequence>